<dbReference type="VEuPathDB" id="FungiDB:PADG_03861"/>
<accession>C1G9C5</accession>
<dbReference type="RefSeq" id="XP_010759630.1">
    <property type="nucleotide sequence ID" value="XM_010761328.1"/>
</dbReference>
<organism evidence="1 2">
    <name type="scientific">Paracoccidioides brasiliensis (strain Pb18)</name>
    <dbReference type="NCBI Taxonomy" id="502780"/>
    <lineage>
        <taxon>Eukaryota</taxon>
        <taxon>Fungi</taxon>
        <taxon>Dikarya</taxon>
        <taxon>Ascomycota</taxon>
        <taxon>Pezizomycotina</taxon>
        <taxon>Eurotiomycetes</taxon>
        <taxon>Eurotiomycetidae</taxon>
        <taxon>Onygenales</taxon>
        <taxon>Ajellomycetaceae</taxon>
        <taxon>Paracoccidioides</taxon>
    </lineage>
</organism>
<dbReference type="HOGENOM" id="CLU_2073873_0_0_1"/>
<protein>
    <submittedName>
        <fullName evidence="1">Uncharacterized protein</fullName>
    </submittedName>
</protein>
<name>C1G9C5_PARBD</name>
<gene>
    <name evidence="1" type="ORF">PADG_03861</name>
</gene>
<reference evidence="1 2" key="1">
    <citation type="journal article" date="2011" name="PLoS Genet.">
        <title>Comparative genomic analysis of human fungal pathogens causing paracoccidioidomycosis.</title>
        <authorList>
            <person name="Desjardins C.A."/>
            <person name="Champion M.D."/>
            <person name="Holder J.W."/>
            <person name="Muszewska A."/>
            <person name="Goldberg J."/>
            <person name="Bailao A.M."/>
            <person name="Brigido M.M."/>
            <person name="Ferreira M.E."/>
            <person name="Garcia A.M."/>
            <person name="Grynberg M."/>
            <person name="Gujja S."/>
            <person name="Heiman D.I."/>
            <person name="Henn M.R."/>
            <person name="Kodira C.D."/>
            <person name="Leon-Narvaez H."/>
            <person name="Longo L.V."/>
            <person name="Ma L.J."/>
            <person name="Malavazi I."/>
            <person name="Matsuo A.L."/>
            <person name="Morais F.V."/>
            <person name="Pereira M."/>
            <person name="Rodriguez-Brito S."/>
            <person name="Sakthikumar S."/>
            <person name="Salem-Izacc S.M."/>
            <person name="Sykes S.M."/>
            <person name="Teixeira M.M."/>
            <person name="Vallejo M.C."/>
            <person name="Walter M.E."/>
            <person name="Yandava C."/>
            <person name="Young S."/>
            <person name="Zeng Q."/>
            <person name="Zucker J."/>
            <person name="Felipe M.S."/>
            <person name="Goldman G.H."/>
            <person name="Haas B.J."/>
            <person name="McEwen J.G."/>
            <person name="Nino-Vega G."/>
            <person name="Puccia R."/>
            <person name="San-Blas G."/>
            <person name="Soares C.M."/>
            <person name="Birren B.W."/>
            <person name="Cuomo C.A."/>
        </authorList>
    </citation>
    <scope>NUCLEOTIDE SEQUENCE [LARGE SCALE GENOMIC DNA]</scope>
    <source>
        <strain evidence="1 2">Pb18</strain>
    </source>
</reference>
<dbReference type="KEGG" id="pbn:PADG_03861"/>
<sequence>MTPVRQNHDEHHQFLRNGVHLHQDETRNAYMNDNRAKCWSAVLKVKVTRWILFENGISTYASPELRFVSAPHMMRLLQEGFSKPLIKGAANLLHIGLECALDIEQVYVLQNCDVLLLR</sequence>
<evidence type="ECO:0000313" key="1">
    <source>
        <dbReference type="EMBL" id="EEH47777.1"/>
    </source>
</evidence>
<dbReference type="EMBL" id="KN275960">
    <property type="protein sequence ID" value="EEH47777.1"/>
    <property type="molecule type" value="Genomic_DNA"/>
</dbReference>
<proteinExistence type="predicted"/>
<dbReference type="InParanoid" id="C1G9C5"/>
<evidence type="ECO:0000313" key="2">
    <source>
        <dbReference type="Proteomes" id="UP000001628"/>
    </source>
</evidence>
<dbReference type="Proteomes" id="UP000001628">
    <property type="component" value="Unassembled WGS sequence"/>
</dbReference>
<dbReference type="AlphaFoldDB" id="C1G9C5"/>
<dbReference type="GeneID" id="22583097"/>
<keyword evidence="2" id="KW-1185">Reference proteome</keyword>